<evidence type="ECO:0000313" key="2">
    <source>
        <dbReference type="Proteomes" id="UP001529510"/>
    </source>
</evidence>
<dbReference type="Proteomes" id="UP001529510">
    <property type="component" value="Unassembled WGS sequence"/>
</dbReference>
<comment type="caution">
    <text evidence="1">The sequence shown here is derived from an EMBL/GenBank/DDBJ whole genome shotgun (WGS) entry which is preliminary data.</text>
</comment>
<keyword evidence="2" id="KW-1185">Reference proteome</keyword>
<dbReference type="EMBL" id="JAMKFB020000705">
    <property type="protein sequence ID" value="KAL0148379.1"/>
    <property type="molecule type" value="Genomic_DNA"/>
</dbReference>
<evidence type="ECO:0000313" key="1">
    <source>
        <dbReference type="EMBL" id="KAL0148379.1"/>
    </source>
</evidence>
<dbReference type="PANTHER" id="PTHR11505">
    <property type="entry name" value="L1 TRANSPOSABLE ELEMENT-RELATED"/>
    <property type="match status" value="1"/>
</dbReference>
<reference evidence="1 2" key="1">
    <citation type="submission" date="2024-05" db="EMBL/GenBank/DDBJ databases">
        <title>Genome sequencing and assembly of Indian major carp, Cirrhinus mrigala (Hamilton, 1822).</title>
        <authorList>
            <person name="Mohindra V."/>
            <person name="Chowdhury L.M."/>
            <person name="Lal K."/>
            <person name="Jena J.K."/>
        </authorList>
    </citation>
    <scope>NUCLEOTIDE SEQUENCE [LARGE SCALE GENOMIC DNA]</scope>
    <source>
        <strain evidence="1">CM1030</strain>
        <tissue evidence="1">Blood</tissue>
    </source>
</reference>
<accession>A0ABD0MDM6</accession>
<organism evidence="1 2">
    <name type="scientific">Cirrhinus mrigala</name>
    <name type="common">Mrigala</name>
    <dbReference type="NCBI Taxonomy" id="683832"/>
    <lineage>
        <taxon>Eukaryota</taxon>
        <taxon>Metazoa</taxon>
        <taxon>Chordata</taxon>
        <taxon>Craniata</taxon>
        <taxon>Vertebrata</taxon>
        <taxon>Euteleostomi</taxon>
        <taxon>Actinopterygii</taxon>
        <taxon>Neopterygii</taxon>
        <taxon>Teleostei</taxon>
        <taxon>Ostariophysi</taxon>
        <taxon>Cypriniformes</taxon>
        <taxon>Cyprinidae</taxon>
        <taxon>Labeoninae</taxon>
        <taxon>Labeonini</taxon>
        <taxon>Cirrhinus</taxon>
    </lineage>
</organism>
<dbReference type="AlphaFoldDB" id="A0ABD0MDM6"/>
<name>A0ABD0MDM6_CIRMR</name>
<dbReference type="InterPro" id="IPR004244">
    <property type="entry name" value="Transposase_22"/>
</dbReference>
<sequence length="230" mass="25932">MSKSVEKRKELWKSLMDVSVDMHDYTLSAVTDPGFGNTLDALCSTHLPDTPTKPASKKGKMETLEDVVVMLSSISSLINECSDSLEKLVSSNAMKIEGLKKTVDFVSAEVKDVKVKVDHLTSRLQLGEQRIETCETRLADLERYSRRWNLRLRGVSEKEEENIRDEVIRIREQTYPDGKGKFSFVIDSVDRLGKKQNQTGSKSVPHAVIVQFTSHIVRDAVWKTAKSGME</sequence>
<gene>
    <name evidence="1" type="ORF">M9458_056279</name>
</gene>
<protein>
    <submittedName>
        <fullName evidence="1">Uncharacterized protein</fullName>
    </submittedName>
</protein>
<proteinExistence type="predicted"/>
<dbReference type="Gene3D" id="3.30.70.1820">
    <property type="entry name" value="L1 transposable element, RRM domain"/>
    <property type="match status" value="1"/>
</dbReference>